<dbReference type="InterPro" id="IPR036280">
    <property type="entry name" value="Multihaem_cyt_sf"/>
</dbReference>
<evidence type="ECO:0000256" key="2">
    <source>
        <dbReference type="ARBA" id="ARBA00015978"/>
    </source>
</evidence>
<feature type="binding site" description="axial binding residue" evidence="11">
    <location>
        <position position="254"/>
    </location>
    <ligand>
        <name>heme</name>
        <dbReference type="ChEBI" id="CHEBI:30413"/>
        <label>3</label>
    </ligand>
    <ligandPart>
        <name>Fe</name>
        <dbReference type="ChEBI" id="CHEBI:18248"/>
    </ligandPart>
</feature>
<feature type="binding site" description="covalent" evidence="10">
    <location>
        <position position="313"/>
    </location>
    <ligand>
        <name>heme</name>
        <dbReference type="ChEBI" id="CHEBI:30413"/>
        <label>4</label>
    </ligand>
</feature>
<comment type="caution">
    <text evidence="13">The sequence shown here is derived from an EMBL/GenBank/DDBJ whole genome shotgun (WGS) entry which is preliminary data.</text>
</comment>
<evidence type="ECO:0000256" key="10">
    <source>
        <dbReference type="PIRSR" id="PIRSR000017-1"/>
    </source>
</evidence>
<keyword evidence="4 9" id="KW-0602">Photosynthesis</keyword>
<feature type="compositionally biased region" description="Low complexity" evidence="12">
    <location>
        <begin position="344"/>
        <end position="363"/>
    </location>
</feature>
<feature type="binding site" description="covalent" evidence="10">
    <location>
        <position position="310"/>
    </location>
    <ligand>
        <name>heme</name>
        <dbReference type="ChEBI" id="CHEBI:30413"/>
        <label>4</label>
    </ligand>
</feature>
<dbReference type="GO" id="GO:0020037">
    <property type="term" value="F:heme binding"/>
    <property type="evidence" value="ECO:0007669"/>
    <property type="project" value="InterPro"/>
</dbReference>
<feature type="binding site" description="covalent" evidence="10">
    <location>
        <position position="253"/>
    </location>
    <ligand>
        <name>heme</name>
        <dbReference type="ChEBI" id="CHEBI:30413"/>
        <label>3</label>
    </ligand>
</feature>
<sequence length="373" mass="39481">MNGYRHAAAAGAALGSLILLTGCELGPKTVSQVGYRGAGLNQINDPDSTAKASAIPAPPYAVPEDSGPLASESYQNVQVLGGVSAERFNHLMAAITQWVAPPAEGCNYCHNPNNLASDEKYTKIVARRMIQMTWNINTKYASHVKQTGVTCYTCHAGNAVPKNMWAMSDAPGTPTRIRGNKFGQNAPNPAVGYASLPYDPFAAYLGQKNDNIRVASKTVYPTAAQTASTKDAESTYGLMMHMSTALGVNCTYCHNSQSFSSWPLSRGQRATAWYGLRMVGETNAEYITSLQNVFPAYRKGPHGDVYKVNCTTCHQGLNKPLNGVSMLPDNPVLRAPPAMRAAALPGPADNAADPADAANATAPVGGTQPVGTE</sequence>
<evidence type="ECO:0000256" key="7">
    <source>
        <dbReference type="ARBA" id="ARBA00022982"/>
    </source>
</evidence>
<evidence type="ECO:0000256" key="8">
    <source>
        <dbReference type="ARBA" id="ARBA00023004"/>
    </source>
</evidence>
<feature type="binding site" description="axial binding residue" evidence="11">
    <location>
        <position position="155"/>
    </location>
    <ligand>
        <name>heme</name>
        <dbReference type="ChEBI" id="CHEBI:30413"/>
        <label>2</label>
    </ligand>
    <ligandPart>
        <name>Fe</name>
        <dbReference type="ChEBI" id="CHEBI:18248"/>
    </ligandPart>
</feature>
<evidence type="ECO:0000256" key="3">
    <source>
        <dbReference type="ARBA" id="ARBA00022448"/>
    </source>
</evidence>
<dbReference type="InterPro" id="IPR003158">
    <property type="entry name" value="Photosyn_RC_cyt_c-su"/>
</dbReference>
<feature type="binding site" description="axial binding residue" evidence="11">
    <location>
        <position position="239"/>
    </location>
    <ligand>
        <name>heme</name>
        <dbReference type="ChEBI" id="CHEBI:30413"/>
        <label>3</label>
    </ligand>
    <ligandPart>
        <name>Fe</name>
        <dbReference type="ChEBI" id="CHEBI:18248"/>
    </ligandPart>
</feature>
<dbReference type="Pfam" id="PF02276">
    <property type="entry name" value="CytoC_RC"/>
    <property type="match status" value="1"/>
</dbReference>
<organism evidence="13 14">
    <name type="scientific">Sphingobium algorifonticola</name>
    <dbReference type="NCBI Taxonomy" id="2008318"/>
    <lineage>
        <taxon>Bacteria</taxon>
        <taxon>Pseudomonadati</taxon>
        <taxon>Pseudomonadota</taxon>
        <taxon>Alphaproteobacteria</taxon>
        <taxon>Sphingomonadales</taxon>
        <taxon>Sphingomonadaceae</taxon>
        <taxon>Sphingobium</taxon>
    </lineage>
</organism>
<evidence type="ECO:0000256" key="12">
    <source>
        <dbReference type="SAM" id="MobiDB-lite"/>
    </source>
</evidence>
<dbReference type="SUPFAM" id="SSF48695">
    <property type="entry name" value="Multiheme cytochromes"/>
    <property type="match status" value="1"/>
</dbReference>
<dbReference type="RefSeq" id="WP_127691322.1">
    <property type="nucleotide sequence ID" value="NZ_RZUL01000004.1"/>
</dbReference>
<dbReference type="PIRSF" id="PIRSF000017">
    <property type="entry name" value="RC_cytochrome"/>
    <property type="match status" value="1"/>
</dbReference>
<dbReference type="NCBIfam" id="NF040706">
    <property type="entry name" value="photo_cyt_PufC"/>
    <property type="match status" value="1"/>
</dbReference>
<evidence type="ECO:0000256" key="5">
    <source>
        <dbReference type="ARBA" id="ARBA00022617"/>
    </source>
</evidence>
<evidence type="ECO:0000256" key="1">
    <source>
        <dbReference type="ARBA" id="ARBA00003196"/>
    </source>
</evidence>
<proteinExistence type="predicted"/>
<feature type="binding site" description="covalent" evidence="10">
    <location>
        <position position="106"/>
    </location>
    <ligand>
        <name>heme</name>
        <dbReference type="ChEBI" id="CHEBI:30413"/>
        <label>1</label>
    </ligand>
</feature>
<feature type="binding site" description="axial binding residue" evidence="11">
    <location>
        <position position="92"/>
    </location>
    <ligand>
        <name>heme</name>
        <dbReference type="ChEBI" id="CHEBI:30413"/>
        <label>1</label>
    </ligand>
    <ligandPart>
        <name>Fe</name>
        <dbReference type="ChEBI" id="CHEBI:18248"/>
    </ligandPart>
</feature>
<dbReference type="GO" id="GO:0019684">
    <property type="term" value="P:photosynthesis, light reaction"/>
    <property type="evidence" value="ECO:0007669"/>
    <property type="project" value="InterPro"/>
</dbReference>
<feature type="binding site" description="covalent" evidence="10">
    <location>
        <position position="250"/>
    </location>
    <ligand>
        <name>heme</name>
        <dbReference type="ChEBI" id="CHEBI:30413"/>
        <label>3</label>
    </ligand>
</feature>
<dbReference type="EMBL" id="RZUL01000004">
    <property type="protein sequence ID" value="RVT40222.1"/>
    <property type="molecule type" value="Genomic_DNA"/>
</dbReference>
<keyword evidence="3 9" id="KW-0813">Transport</keyword>
<feature type="binding site" description="covalent" evidence="10">
    <location>
        <position position="154"/>
    </location>
    <ligand>
        <name>heme</name>
        <dbReference type="ChEBI" id="CHEBI:30413"/>
        <label>2</label>
    </ligand>
</feature>
<evidence type="ECO:0000313" key="14">
    <source>
        <dbReference type="Proteomes" id="UP000282977"/>
    </source>
</evidence>
<dbReference type="CDD" id="cd09224">
    <property type="entry name" value="CytoC_RC"/>
    <property type="match status" value="1"/>
</dbReference>
<dbReference type="Proteomes" id="UP000282977">
    <property type="component" value="Unassembled WGS sequence"/>
</dbReference>
<dbReference type="PROSITE" id="PS51257">
    <property type="entry name" value="PROKAR_LIPOPROTEIN"/>
    <property type="match status" value="1"/>
</dbReference>
<feature type="binding site" description="axial binding residue" evidence="11">
    <location>
        <position position="143"/>
    </location>
    <ligand>
        <name>heme</name>
        <dbReference type="ChEBI" id="CHEBI:30413"/>
        <label>4</label>
    </ligand>
    <ligandPart>
        <name>Fe</name>
        <dbReference type="ChEBI" id="CHEBI:18248"/>
    </ligandPart>
</feature>
<feature type="binding site" description="axial binding residue" evidence="11">
    <location>
        <position position="110"/>
    </location>
    <ligand>
        <name>heme</name>
        <dbReference type="ChEBI" id="CHEBI:30413"/>
        <label>1</label>
    </ligand>
    <ligandPart>
        <name>Fe</name>
        <dbReference type="ChEBI" id="CHEBI:18248"/>
    </ligandPart>
</feature>
<dbReference type="InterPro" id="IPR023119">
    <property type="entry name" value="Multihaem_cyt_PRC_cyt_su-like"/>
</dbReference>
<protein>
    <recommendedName>
        <fullName evidence="2 9">Photosynthetic reaction center cytochrome c subunit</fullName>
    </recommendedName>
</protein>
<feature type="binding site" description="axial binding residue" evidence="11">
    <location>
        <position position="129"/>
    </location>
    <ligand>
        <name>heme</name>
        <dbReference type="ChEBI" id="CHEBI:30413"/>
        <label>2</label>
    </ligand>
    <ligandPart>
        <name>Fe</name>
        <dbReference type="ChEBI" id="CHEBI:18248"/>
    </ligandPart>
</feature>
<keyword evidence="14" id="KW-1185">Reference proteome</keyword>
<gene>
    <name evidence="13" type="ORF">ENE74_12865</name>
</gene>
<evidence type="ECO:0000256" key="6">
    <source>
        <dbReference type="ARBA" id="ARBA00022723"/>
    </source>
</evidence>
<dbReference type="GO" id="GO:0030077">
    <property type="term" value="C:plasma membrane light-harvesting complex"/>
    <property type="evidence" value="ECO:0007669"/>
    <property type="project" value="InterPro"/>
</dbReference>
<feature type="region of interest" description="Disordered" evidence="12">
    <location>
        <begin position="344"/>
        <end position="373"/>
    </location>
</feature>
<dbReference type="GO" id="GO:0005506">
    <property type="term" value="F:iron ion binding"/>
    <property type="evidence" value="ECO:0007669"/>
    <property type="project" value="InterPro"/>
</dbReference>
<dbReference type="GO" id="GO:0009055">
    <property type="term" value="F:electron transfer activity"/>
    <property type="evidence" value="ECO:0007669"/>
    <property type="project" value="InterPro"/>
</dbReference>
<keyword evidence="6 9" id="KW-0479">Metal-binding</keyword>
<keyword evidence="5 9" id="KW-0349">Heme</keyword>
<accession>A0A437J5K4</accession>
<dbReference type="AlphaFoldDB" id="A0A437J5K4"/>
<feature type="binding site" description="covalent" evidence="10">
    <location>
        <position position="109"/>
    </location>
    <ligand>
        <name>heme</name>
        <dbReference type="ChEBI" id="CHEBI:30413"/>
        <label>1</label>
    </ligand>
</feature>
<keyword evidence="7 9" id="KW-0249">Electron transport</keyword>
<comment type="function">
    <text evidence="1 9">The reaction center of purple bacteria contains a tightly bound cytochrome molecule which re-reduces the photo oxidized primary electron donor.</text>
</comment>
<evidence type="ECO:0000256" key="9">
    <source>
        <dbReference type="PIRNR" id="PIRNR000017"/>
    </source>
</evidence>
<reference evidence="13 14" key="1">
    <citation type="submission" date="2019-01" db="EMBL/GenBank/DDBJ databases">
        <authorList>
            <person name="Chen W.-M."/>
        </authorList>
    </citation>
    <scope>NUCLEOTIDE SEQUENCE [LARGE SCALE GENOMIC DNA]</scope>
    <source>
        <strain evidence="13 14">TLA-22</strain>
    </source>
</reference>
<name>A0A437J5K4_9SPHN</name>
<dbReference type="OrthoDB" id="9813732at2"/>
<keyword evidence="8 9" id="KW-0408">Iron</keyword>
<evidence type="ECO:0000313" key="13">
    <source>
        <dbReference type="EMBL" id="RVT40222.1"/>
    </source>
</evidence>
<feature type="binding site" description="axial binding residue" evidence="11">
    <location>
        <position position="314"/>
    </location>
    <ligand>
        <name>heme</name>
        <dbReference type="ChEBI" id="CHEBI:30413"/>
        <label>4</label>
    </ligand>
    <ligandPart>
        <name>Fe</name>
        <dbReference type="ChEBI" id="CHEBI:18248"/>
    </ligandPart>
</feature>
<feature type="binding site" description="covalent" evidence="10">
    <location>
        <position position="151"/>
    </location>
    <ligand>
        <name>heme</name>
        <dbReference type="ChEBI" id="CHEBI:30413"/>
        <label>2</label>
    </ligand>
</feature>
<comment type="PTM">
    <text evidence="9 10">Binds 4 heme groups per subunit.</text>
</comment>
<keyword evidence="9" id="KW-0674">Reaction center</keyword>
<dbReference type="Gene3D" id="1.10.468.10">
    <property type="entry name" value="Photosynthetic Reaction Center, subunit C, domain 2"/>
    <property type="match status" value="2"/>
</dbReference>
<evidence type="ECO:0000256" key="11">
    <source>
        <dbReference type="PIRSR" id="PIRSR000017-2"/>
    </source>
</evidence>
<evidence type="ECO:0000256" key="4">
    <source>
        <dbReference type="ARBA" id="ARBA00022531"/>
    </source>
</evidence>